<dbReference type="SMART" id="SM00342">
    <property type="entry name" value="HTH_ARAC"/>
    <property type="match status" value="1"/>
</dbReference>
<organism evidence="5 6">
    <name type="scientific">Serratia nematodiphila</name>
    <dbReference type="NCBI Taxonomy" id="458197"/>
    <lineage>
        <taxon>Bacteria</taxon>
        <taxon>Pseudomonadati</taxon>
        <taxon>Pseudomonadota</taxon>
        <taxon>Gammaproteobacteria</taxon>
        <taxon>Enterobacterales</taxon>
        <taxon>Yersiniaceae</taxon>
        <taxon>Serratia</taxon>
    </lineage>
</organism>
<dbReference type="InterPro" id="IPR011051">
    <property type="entry name" value="RmlC_Cupin_sf"/>
</dbReference>
<dbReference type="GO" id="GO:0003677">
    <property type="term" value="F:DNA binding"/>
    <property type="evidence" value="ECO:0007669"/>
    <property type="project" value="UniProtKB-KW"/>
</dbReference>
<dbReference type="Pfam" id="PF12833">
    <property type="entry name" value="HTH_18"/>
    <property type="match status" value="1"/>
</dbReference>
<sequence length="255" mass="28657">MAWLQAQDSFNPDTLDNEVLGIAAELAQHDSGTHWHDRGQLLFCQQGSMRITLNQSICMLPPGRVAWIPPQVAHRVQVNGVVGYRSLYLDADRYACLPAQLAVLTASPLLREVLERIAFAAFDTDWQHGPYANILAVCLDEIAAAPRELTLLPLPSDRRLRHLANLDMLPPLHELSRYSGASEKTISRIFRRETGLGYQQWRQQWRLIKAIEMLAAGLSQSDVAGRLAFSSDSAFATFFKNMAGCPPRAYMERRK</sequence>
<dbReference type="PROSITE" id="PS01124">
    <property type="entry name" value="HTH_ARAC_FAMILY_2"/>
    <property type="match status" value="1"/>
</dbReference>
<comment type="caution">
    <text evidence="5">The sequence shown here is derived from an EMBL/GenBank/DDBJ whole genome shotgun (WGS) entry which is preliminary data.</text>
</comment>
<dbReference type="InterPro" id="IPR018060">
    <property type="entry name" value="HTH_AraC"/>
</dbReference>
<evidence type="ECO:0000256" key="1">
    <source>
        <dbReference type="ARBA" id="ARBA00023015"/>
    </source>
</evidence>
<dbReference type="CDD" id="cd06124">
    <property type="entry name" value="cupin_NimR-like_N"/>
    <property type="match status" value="1"/>
</dbReference>
<dbReference type="SUPFAM" id="SSF46689">
    <property type="entry name" value="Homeodomain-like"/>
    <property type="match status" value="1"/>
</dbReference>
<proteinExistence type="predicted"/>
<dbReference type="SUPFAM" id="SSF51182">
    <property type="entry name" value="RmlC-like cupins"/>
    <property type="match status" value="1"/>
</dbReference>
<dbReference type="PANTHER" id="PTHR11019">
    <property type="entry name" value="HTH-TYPE TRANSCRIPTIONAL REGULATOR NIMR"/>
    <property type="match status" value="1"/>
</dbReference>
<dbReference type="InterPro" id="IPR009057">
    <property type="entry name" value="Homeodomain-like_sf"/>
</dbReference>
<evidence type="ECO:0000313" key="5">
    <source>
        <dbReference type="EMBL" id="SCY67164.1"/>
    </source>
</evidence>
<dbReference type="RefSeq" id="WP_033633978.1">
    <property type="nucleotide sequence ID" value="NZ_CBCSIN010000003.1"/>
</dbReference>
<feature type="domain" description="HTH araC/xylS-type" evidence="4">
    <location>
        <begin position="172"/>
        <end position="253"/>
    </location>
</feature>
<dbReference type="PANTHER" id="PTHR11019:SF159">
    <property type="entry name" value="TRANSCRIPTIONAL REGULATOR-RELATED"/>
    <property type="match status" value="1"/>
</dbReference>
<accession>A0A1G5HTW7</accession>
<dbReference type="Proteomes" id="UP000183031">
    <property type="component" value="Unassembled WGS sequence"/>
</dbReference>
<dbReference type="Pfam" id="PF02311">
    <property type="entry name" value="AraC_binding"/>
    <property type="match status" value="1"/>
</dbReference>
<evidence type="ECO:0000259" key="4">
    <source>
        <dbReference type="PROSITE" id="PS01124"/>
    </source>
</evidence>
<keyword evidence="3" id="KW-0804">Transcription</keyword>
<protein>
    <submittedName>
        <fullName evidence="5">AraC-type DNA-binding protein</fullName>
    </submittedName>
</protein>
<dbReference type="Gene3D" id="1.10.10.60">
    <property type="entry name" value="Homeodomain-like"/>
    <property type="match status" value="1"/>
</dbReference>
<evidence type="ECO:0000313" key="6">
    <source>
        <dbReference type="Proteomes" id="UP000183031"/>
    </source>
</evidence>
<dbReference type="InterPro" id="IPR003313">
    <property type="entry name" value="AraC-bd"/>
</dbReference>
<gene>
    <name evidence="5" type="ORF">SAMN02927935_02058</name>
</gene>
<reference evidence="5 6" key="1">
    <citation type="submission" date="2016-10" db="EMBL/GenBank/DDBJ databases">
        <authorList>
            <person name="Varghese N."/>
            <person name="Submissions S."/>
        </authorList>
    </citation>
    <scope>NUCLEOTIDE SEQUENCE [LARGE SCALE GENOMIC DNA]</scope>
    <source>
        <strain evidence="5 6">CGMCC 1.6853</strain>
    </source>
</reference>
<name>A0A1G5HTW7_9GAMM</name>
<dbReference type="EMBL" id="FMUT01000005">
    <property type="protein sequence ID" value="SCY67164.1"/>
    <property type="molecule type" value="Genomic_DNA"/>
</dbReference>
<keyword evidence="2 5" id="KW-0238">DNA-binding</keyword>
<dbReference type="InterPro" id="IPR014710">
    <property type="entry name" value="RmlC-like_jellyroll"/>
</dbReference>
<keyword evidence="1" id="KW-0805">Transcription regulation</keyword>
<evidence type="ECO:0000256" key="2">
    <source>
        <dbReference type="ARBA" id="ARBA00023125"/>
    </source>
</evidence>
<evidence type="ECO:0000256" key="3">
    <source>
        <dbReference type="ARBA" id="ARBA00023163"/>
    </source>
</evidence>
<keyword evidence="6" id="KW-1185">Reference proteome</keyword>
<dbReference type="Gene3D" id="2.60.120.10">
    <property type="entry name" value="Jelly Rolls"/>
    <property type="match status" value="1"/>
</dbReference>